<keyword evidence="1" id="KW-0175">Coiled coil</keyword>
<organism evidence="2 3">
    <name type="scientific">Cinchona calisaya</name>
    <dbReference type="NCBI Taxonomy" id="153742"/>
    <lineage>
        <taxon>Eukaryota</taxon>
        <taxon>Viridiplantae</taxon>
        <taxon>Streptophyta</taxon>
        <taxon>Embryophyta</taxon>
        <taxon>Tracheophyta</taxon>
        <taxon>Spermatophyta</taxon>
        <taxon>Magnoliopsida</taxon>
        <taxon>eudicotyledons</taxon>
        <taxon>Gunneridae</taxon>
        <taxon>Pentapetalae</taxon>
        <taxon>asterids</taxon>
        <taxon>lamiids</taxon>
        <taxon>Gentianales</taxon>
        <taxon>Rubiaceae</taxon>
        <taxon>Cinchonoideae</taxon>
        <taxon>Cinchoneae</taxon>
        <taxon>Cinchona</taxon>
    </lineage>
</organism>
<comment type="caution">
    <text evidence="2">The sequence shown here is derived from an EMBL/GenBank/DDBJ whole genome shotgun (WGS) entry which is preliminary data.</text>
</comment>
<evidence type="ECO:0000256" key="1">
    <source>
        <dbReference type="SAM" id="Coils"/>
    </source>
</evidence>
<evidence type="ECO:0000313" key="3">
    <source>
        <dbReference type="Proteomes" id="UP001630127"/>
    </source>
</evidence>
<dbReference type="AlphaFoldDB" id="A0ABD2ZWT5"/>
<proteinExistence type="predicted"/>
<reference evidence="2 3" key="1">
    <citation type="submission" date="2024-11" db="EMBL/GenBank/DDBJ databases">
        <title>A near-complete genome assembly of Cinchona calisaya.</title>
        <authorList>
            <person name="Lian D.C."/>
            <person name="Zhao X.W."/>
            <person name="Wei L."/>
        </authorList>
    </citation>
    <scope>NUCLEOTIDE SEQUENCE [LARGE SCALE GENOMIC DNA]</scope>
    <source>
        <tissue evidence="2">Nenye</tissue>
    </source>
</reference>
<evidence type="ECO:0000313" key="2">
    <source>
        <dbReference type="EMBL" id="KAL3522790.1"/>
    </source>
</evidence>
<name>A0ABD2ZWT5_9GENT</name>
<dbReference type="Proteomes" id="UP001630127">
    <property type="component" value="Unassembled WGS sequence"/>
</dbReference>
<protein>
    <submittedName>
        <fullName evidence="2">Uncharacterized protein</fullName>
    </submittedName>
</protein>
<feature type="coiled-coil region" evidence="1">
    <location>
        <begin position="145"/>
        <end position="204"/>
    </location>
</feature>
<accession>A0ABD2ZWT5</accession>
<dbReference type="EMBL" id="JBJUIK010000007">
    <property type="protein sequence ID" value="KAL3522790.1"/>
    <property type="molecule type" value="Genomic_DNA"/>
</dbReference>
<gene>
    <name evidence="2" type="ORF">ACH5RR_015624</name>
</gene>
<sequence length="254" mass="29472">MTTFSRKFLIQEELTGARSEFFPIDEVQNINRATLDHSPLLTRMTNPDKRGLLHFCFNRYGLGMFFNFLANYSRHRKIQGYSVHAFGMKLSRLRGELKDWNREVFGTFNSTFSSKELYFFRLKLASSESDDKFRRESKLVLNALKEELKRQHQFELEKLKQASLQMSEDLKAAHFEIESHKSKAEGLKNDISGLRLELSDLKAKLPLQSINSFFTSTAVDDDLLNLCQEAYRLGFKDESSKEGVSKYSHAVIDE</sequence>
<keyword evidence="3" id="KW-1185">Reference proteome</keyword>